<comment type="caution">
    <text evidence="3">The sequence shown here is derived from an EMBL/GenBank/DDBJ whole genome shotgun (WGS) entry which is preliminary data.</text>
</comment>
<reference evidence="3 4" key="1">
    <citation type="submission" date="2020-07" db="EMBL/GenBank/DDBJ databases">
        <authorList>
            <person name="Feng X."/>
        </authorList>
    </citation>
    <scope>NUCLEOTIDE SEQUENCE [LARGE SCALE GENOMIC DNA]</scope>
    <source>
        <strain evidence="3 4">JCM31066</strain>
    </source>
</reference>
<name>A0A842HE22_9BACT</name>
<feature type="transmembrane region" description="Helical" evidence="2">
    <location>
        <begin position="12"/>
        <end position="35"/>
    </location>
</feature>
<gene>
    <name evidence="3" type="ORF">H5P28_10460</name>
</gene>
<dbReference type="RefSeq" id="WP_185675652.1">
    <property type="nucleotide sequence ID" value="NZ_JACHVB010000032.1"/>
</dbReference>
<protein>
    <submittedName>
        <fullName evidence="3">Uncharacterized protein</fullName>
    </submittedName>
</protein>
<feature type="region of interest" description="Disordered" evidence="1">
    <location>
        <begin position="199"/>
        <end position="226"/>
    </location>
</feature>
<evidence type="ECO:0000313" key="4">
    <source>
        <dbReference type="Proteomes" id="UP000546464"/>
    </source>
</evidence>
<keyword evidence="4" id="KW-1185">Reference proteome</keyword>
<proteinExistence type="predicted"/>
<organism evidence="3 4">
    <name type="scientific">Ruficoccus amylovorans</name>
    <dbReference type="NCBI Taxonomy" id="1804625"/>
    <lineage>
        <taxon>Bacteria</taxon>
        <taxon>Pseudomonadati</taxon>
        <taxon>Verrucomicrobiota</taxon>
        <taxon>Opitutia</taxon>
        <taxon>Puniceicoccales</taxon>
        <taxon>Cerasicoccaceae</taxon>
        <taxon>Ruficoccus</taxon>
    </lineage>
</organism>
<dbReference type="Proteomes" id="UP000546464">
    <property type="component" value="Unassembled WGS sequence"/>
</dbReference>
<keyword evidence="2" id="KW-1133">Transmembrane helix</keyword>
<dbReference type="EMBL" id="JACHVB010000032">
    <property type="protein sequence ID" value="MBC2594682.1"/>
    <property type="molecule type" value="Genomic_DNA"/>
</dbReference>
<keyword evidence="2" id="KW-0812">Transmembrane</keyword>
<feature type="region of interest" description="Disordered" evidence="1">
    <location>
        <begin position="283"/>
        <end position="320"/>
    </location>
</feature>
<feature type="compositionally biased region" description="Low complexity" evidence="1">
    <location>
        <begin position="283"/>
        <end position="295"/>
    </location>
</feature>
<keyword evidence="2" id="KW-0472">Membrane</keyword>
<evidence type="ECO:0000256" key="2">
    <source>
        <dbReference type="SAM" id="Phobius"/>
    </source>
</evidence>
<evidence type="ECO:0000313" key="3">
    <source>
        <dbReference type="EMBL" id="MBC2594682.1"/>
    </source>
</evidence>
<dbReference type="AlphaFoldDB" id="A0A842HE22"/>
<accession>A0A842HE22</accession>
<sequence length="362" mass="39995">MGFFKKYPVFASLVTVFVLLFVAGLVFIYLSFAGLGKAKKDFSRAESSYQSALRLSPAPTQQNVASSEQNVEQLASALQTQIDATKGRVPTFISKDVPKTEADMLFQLEAFKDQFTRDAAQIKPWGVDSDDDSGIKLPEGFDFGFARFLSTGTPPPEKYIPVVFEQKEILAYVLRKLYDSEPVSIESIQRETKVVEIAANQDEQSNTTSRRSTRTNQRDAGNSGFKDEFEIGGISARVPDAVETVAFRLVFTGYTPSLRSFLKSLEEFELPLVVRSVEVQPFQQKQQRSSSSSSRADNPFSLFDTGSAAAGTEETKSEYSPVPVVEENLSQFTVVVEYIKVLIKAPTDVAALEDATSSQNPM</sequence>
<evidence type="ECO:0000256" key="1">
    <source>
        <dbReference type="SAM" id="MobiDB-lite"/>
    </source>
</evidence>